<accession>A0A392UNE5</accession>
<comment type="caution">
    <text evidence="1">The sequence shown here is derived from an EMBL/GenBank/DDBJ whole genome shotgun (WGS) entry which is preliminary data.</text>
</comment>
<sequence>MLENEESPNQPGKLVPPYKSILNFFRFVDGCNISSTSFPL</sequence>
<dbReference type="EMBL" id="LXQA010876352">
    <property type="protein sequence ID" value="MCI75159.1"/>
    <property type="molecule type" value="Genomic_DNA"/>
</dbReference>
<keyword evidence="2" id="KW-1185">Reference proteome</keyword>
<proteinExistence type="predicted"/>
<dbReference type="Proteomes" id="UP000265520">
    <property type="component" value="Unassembled WGS sequence"/>
</dbReference>
<feature type="non-terminal residue" evidence="1">
    <location>
        <position position="40"/>
    </location>
</feature>
<evidence type="ECO:0000313" key="1">
    <source>
        <dbReference type="EMBL" id="MCI75159.1"/>
    </source>
</evidence>
<dbReference type="AlphaFoldDB" id="A0A392UNE5"/>
<protein>
    <submittedName>
        <fullName evidence="1">Uncharacterized protein</fullName>
    </submittedName>
</protein>
<name>A0A392UNE5_9FABA</name>
<reference evidence="1 2" key="1">
    <citation type="journal article" date="2018" name="Front. Plant Sci.">
        <title>Red Clover (Trifolium pratense) and Zigzag Clover (T. medium) - A Picture of Genomic Similarities and Differences.</title>
        <authorList>
            <person name="Dluhosova J."/>
            <person name="Istvanek J."/>
            <person name="Nedelnik J."/>
            <person name="Repkova J."/>
        </authorList>
    </citation>
    <scope>NUCLEOTIDE SEQUENCE [LARGE SCALE GENOMIC DNA]</scope>
    <source>
        <strain evidence="2">cv. 10/8</strain>
        <tissue evidence="1">Leaf</tissue>
    </source>
</reference>
<evidence type="ECO:0000313" key="2">
    <source>
        <dbReference type="Proteomes" id="UP000265520"/>
    </source>
</evidence>
<organism evidence="1 2">
    <name type="scientific">Trifolium medium</name>
    <dbReference type="NCBI Taxonomy" id="97028"/>
    <lineage>
        <taxon>Eukaryota</taxon>
        <taxon>Viridiplantae</taxon>
        <taxon>Streptophyta</taxon>
        <taxon>Embryophyta</taxon>
        <taxon>Tracheophyta</taxon>
        <taxon>Spermatophyta</taxon>
        <taxon>Magnoliopsida</taxon>
        <taxon>eudicotyledons</taxon>
        <taxon>Gunneridae</taxon>
        <taxon>Pentapetalae</taxon>
        <taxon>rosids</taxon>
        <taxon>fabids</taxon>
        <taxon>Fabales</taxon>
        <taxon>Fabaceae</taxon>
        <taxon>Papilionoideae</taxon>
        <taxon>50 kb inversion clade</taxon>
        <taxon>NPAAA clade</taxon>
        <taxon>Hologalegina</taxon>
        <taxon>IRL clade</taxon>
        <taxon>Trifolieae</taxon>
        <taxon>Trifolium</taxon>
    </lineage>
</organism>